<dbReference type="EMBL" id="LBBL01000099">
    <property type="protein sequence ID" value="KKF95377.1"/>
    <property type="molecule type" value="Genomic_DNA"/>
</dbReference>
<dbReference type="Proteomes" id="UP000034841">
    <property type="component" value="Unassembled WGS sequence"/>
</dbReference>
<dbReference type="InterPro" id="IPR011701">
    <property type="entry name" value="MFS"/>
</dbReference>
<feature type="transmembrane region" description="Helical" evidence="6">
    <location>
        <begin position="257"/>
        <end position="274"/>
    </location>
</feature>
<evidence type="ECO:0000256" key="4">
    <source>
        <dbReference type="ARBA" id="ARBA00023136"/>
    </source>
</evidence>
<evidence type="ECO:0000256" key="3">
    <source>
        <dbReference type="ARBA" id="ARBA00022989"/>
    </source>
</evidence>
<feature type="transmembrane region" description="Helical" evidence="6">
    <location>
        <begin position="158"/>
        <end position="181"/>
    </location>
</feature>
<feature type="transmembrane region" description="Helical" evidence="6">
    <location>
        <begin position="391"/>
        <end position="410"/>
    </location>
</feature>
<evidence type="ECO:0000313" key="8">
    <source>
        <dbReference type="EMBL" id="KKF95377.1"/>
    </source>
</evidence>
<dbReference type="InterPro" id="IPR020846">
    <property type="entry name" value="MFS_dom"/>
</dbReference>
<sequence>MVAVSKSDGHTAATESPPVDPGTDFKPSRDFILAFSALMSLAMAVALDATTLSVALPTMSRQIGGTALQAFWSGTSFLLASAVVQPTVAALSSAFGRKGLIYISIVLFFAGSLIAALADNFEVVIAGRTIQGCGGGGLLSLTEVVVTDLVPLAVRGQYFSILSAIWALGTVAGPIVGAGFAESVSWRWIFYINLPLIGIATVMVWLFLNQAPVPGKFMAKLGRVDWVGSAIFTTGSASFLFGLSTGGVMYDWSSWRCLLPMILGFLLLVLFLYWEFNYAAEPLVNRGLFNNWSIIVAFIHSIMHGAILWSILYFVMLYYQGVQFYSPITSSLAALPETLTVAPAAAVTGFIAARFGHYRWALWAGWGFATFGSGLLLLLGPDTTIPEWIFINIPVGLGTGILFPSMALAIQAACEPALNDQAAAFFSFLRTFGQSIGVATGGVIFQNAFKSKLLDLPAFADQASQLASEATMVVEIIKAMEDGEPKTQLVKAYSDSMHAIYYELLAFSAVCFVLSFTIKGYSLQQEHAVKQKLVEKVPIQDTEKDQETK</sequence>
<dbReference type="PRINTS" id="PR01036">
    <property type="entry name" value="TCRTETB"/>
</dbReference>
<feature type="domain" description="Major facilitator superfamily (MFS) profile" evidence="7">
    <location>
        <begin position="34"/>
        <end position="523"/>
    </location>
</feature>
<dbReference type="GO" id="GO:0022857">
    <property type="term" value="F:transmembrane transporter activity"/>
    <property type="evidence" value="ECO:0007669"/>
    <property type="project" value="InterPro"/>
</dbReference>
<reference evidence="8 9" key="1">
    <citation type="submission" date="2015-04" db="EMBL/GenBank/DDBJ databases">
        <title>Genome sequence of Ceratocystis platani, a major pathogen of plane trees.</title>
        <authorList>
            <person name="Belbahri L."/>
        </authorList>
    </citation>
    <scope>NUCLEOTIDE SEQUENCE [LARGE SCALE GENOMIC DNA]</scope>
    <source>
        <strain evidence="8 9">CFO</strain>
    </source>
</reference>
<dbReference type="SUPFAM" id="SSF103473">
    <property type="entry name" value="MFS general substrate transporter"/>
    <property type="match status" value="2"/>
</dbReference>
<evidence type="ECO:0000256" key="5">
    <source>
        <dbReference type="SAM" id="MobiDB-lite"/>
    </source>
</evidence>
<feature type="transmembrane region" description="Helical" evidence="6">
    <location>
        <begin position="188"/>
        <end position="208"/>
    </location>
</feature>
<feature type="transmembrane region" description="Helical" evidence="6">
    <location>
        <begin position="99"/>
        <end position="118"/>
    </location>
</feature>
<feature type="transmembrane region" description="Helical" evidence="6">
    <location>
        <begin position="499"/>
        <end position="518"/>
    </location>
</feature>
<dbReference type="PANTHER" id="PTHR23501:SF59">
    <property type="entry name" value="MAJOR FACILITATOR SUPERFAMILY (MFS) PROFILE DOMAIN-CONTAINING PROTEIN-RELATED"/>
    <property type="match status" value="1"/>
</dbReference>
<feature type="transmembrane region" description="Helical" evidence="6">
    <location>
        <begin position="70"/>
        <end position="92"/>
    </location>
</feature>
<name>A0A0F8CXI9_CERFI</name>
<dbReference type="AlphaFoldDB" id="A0A0F8CXI9"/>
<dbReference type="InterPro" id="IPR036259">
    <property type="entry name" value="MFS_trans_sf"/>
</dbReference>
<keyword evidence="4 6" id="KW-0472">Membrane</keyword>
<dbReference type="PROSITE" id="PS50850">
    <property type="entry name" value="MFS"/>
    <property type="match status" value="1"/>
</dbReference>
<comment type="subcellular location">
    <subcellularLocation>
        <location evidence="1">Membrane</location>
        <topology evidence="1">Multi-pass membrane protein</topology>
    </subcellularLocation>
</comment>
<keyword evidence="9" id="KW-1185">Reference proteome</keyword>
<dbReference type="OrthoDB" id="2351791at2759"/>
<feature type="transmembrane region" description="Helical" evidence="6">
    <location>
        <begin position="228"/>
        <end position="250"/>
    </location>
</feature>
<evidence type="ECO:0000256" key="2">
    <source>
        <dbReference type="ARBA" id="ARBA00022692"/>
    </source>
</evidence>
<proteinExistence type="predicted"/>
<dbReference type="PANTHER" id="PTHR23501">
    <property type="entry name" value="MAJOR FACILITATOR SUPERFAMILY"/>
    <property type="match status" value="1"/>
</dbReference>
<keyword evidence="3 6" id="KW-1133">Transmembrane helix</keyword>
<accession>A0A0F8CXI9</accession>
<evidence type="ECO:0000256" key="6">
    <source>
        <dbReference type="SAM" id="Phobius"/>
    </source>
</evidence>
<evidence type="ECO:0000259" key="7">
    <source>
        <dbReference type="PROSITE" id="PS50850"/>
    </source>
</evidence>
<comment type="caution">
    <text evidence="8">The sequence shown here is derived from an EMBL/GenBank/DDBJ whole genome shotgun (WGS) entry which is preliminary data.</text>
</comment>
<dbReference type="Gene3D" id="1.20.1720.10">
    <property type="entry name" value="Multidrug resistance protein D"/>
    <property type="match status" value="1"/>
</dbReference>
<feature type="transmembrane region" description="Helical" evidence="6">
    <location>
        <begin position="31"/>
        <end position="50"/>
    </location>
</feature>
<dbReference type="GO" id="GO:0005886">
    <property type="term" value="C:plasma membrane"/>
    <property type="evidence" value="ECO:0007669"/>
    <property type="project" value="TreeGrafter"/>
</dbReference>
<protein>
    <submittedName>
        <fullName evidence="8">Putative transporter C3H1.06c</fullName>
    </submittedName>
</protein>
<feature type="transmembrane region" description="Helical" evidence="6">
    <location>
        <begin position="422"/>
        <end position="445"/>
    </location>
</feature>
<organism evidence="8 9">
    <name type="scientific">Ceratocystis fimbriata f. sp. platani</name>
    <dbReference type="NCBI Taxonomy" id="88771"/>
    <lineage>
        <taxon>Eukaryota</taxon>
        <taxon>Fungi</taxon>
        <taxon>Dikarya</taxon>
        <taxon>Ascomycota</taxon>
        <taxon>Pezizomycotina</taxon>
        <taxon>Sordariomycetes</taxon>
        <taxon>Hypocreomycetidae</taxon>
        <taxon>Microascales</taxon>
        <taxon>Ceratocystidaceae</taxon>
        <taxon>Ceratocystis</taxon>
    </lineage>
</organism>
<dbReference type="Gene3D" id="1.20.1250.20">
    <property type="entry name" value="MFS general substrate transporter like domains"/>
    <property type="match status" value="1"/>
</dbReference>
<dbReference type="Pfam" id="PF07690">
    <property type="entry name" value="MFS_1"/>
    <property type="match status" value="2"/>
</dbReference>
<evidence type="ECO:0000313" key="9">
    <source>
        <dbReference type="Proteomes" id="UP000034841"/>
    </source>
</evidence>
<feature type="transmembrane region" description="Helical" evidence="6">
    <location>
        <begin position="294"/>
        <end position="319"/>
    </location>
</feature>
<gene>
    <name evidence="8" type="ORF">CFO_g2283</name>
</gene>
<feature type="region of interest" description="Disordered" evidence="5">
    <location>
        <begin position="1"/>
        <end position="23"/>
    </location>
</feature>
<feature type="transmembrane region" description="Helical" evidence="6">
    <location>
        <begin position="360"/>
        <end position="379"/>
    </location>
</feature>
<keyword evidence="2 6" id="KW-0812">Transmembrane</keyword>
<evidence type="ECO:0000256" key="1">
    <source>
        <dbReference type="ARBA" id="ARBA00004141"/>
    </source>
</evidence>